<feature type="coiled-coil region" evidence="1">
    <location>
        <begin position="289"/>
        <end position="326"/>
    </location>
</feature>
<dbReference type="SUPFAM" id="SSF52540">
    <property type="entry name" value="P-loop containing nucleoside triphosphate hydrolases"/>
    <property type="match status" value="1"/>
</dbReference>
<organism evidence="3 4">
    <name type="scientific">Methylorubrum aminovorans</name>
    <dbReference type="NCBI Taxonomy" id="269069"/>
    <lineage>
        <taxon>Bacteria</taxon>
        <taxon>Pseudomonadati</taxon>
        <taxon>Pseudomonadota</taxon>
        <taxon>Alphaproteobacteria</taxon>
        <taxon>Hyphomicrobiales</taxon>
        <taxon>Methylobacteriaceae</taxon>
        <taxon>Methylorubrum</taxon>
    </lineage>
</organism>
<name>A0ABQ4UES9_9HYPH</name>
<reference evidence="3" key="2">
    <citation type="submission" date="2021-08" db="EMBL/GenBank/DDBJ databases">
        <authorList>
            <person name="Tani A."/>
            <person name="Ola A."/>
            <person name="Ogura Y."/>
            <person name="Katsura K."/>
            <person name="Hayashi T."/>
        </authorList>
    </citation>
    <scope>NUCLEOTIDE SEQUENCE</scope>
    <source>
        <strain evidence="3">NBRC 15686</strain>
    </source>
</reference>
<proteinExistence type="predicted"/>
<evidence type="ECO:0000259" key="2">
    <source>
        <dbReference type="Pfam" id="PF13476"/>
    </source>
</evidence>
<feature type="domain" description="Rad50/SbcC-type AAA" evidence="2">
    <location>
        <begin position="9"/>
        <end position="158"/>
    </location>
</feature>
<accession>A0ABQ4UES9</accession>
<evidence type="ECO:0000256" key="1">
    <source>
        <dbReference type="SAM" id="Coils"/>
    </source>
</evidence>
<keyword evidence="4" id="KW-1185">Reference proteome</keyword>
<gene>
    <name evidence="3" type="primary">recF_1</name>
    <name evidence="3" type="ORF">LNAOJCKE_3034</name>
</gene>
<dbReference type="InterPro" id="IPR027417">
    <property type="entry name" value="P-loop_NTPase"/>
</dbReference>
<evidence type="ECO:0000313" key="3">
    <source>
        <dbReference type="EMBL" id="GJE65821.1"/>
    </source>
</evidence>
<keyword evidence="1" id="KW-0175">Coiled coil</keyword>
<dbReference type="Proteomes" id="UP001055039">
    <property type="component" value="Unassembled WGS sequence"/>
</dbReference>
<reference evidence="3" key="1">
    <citation type="journal article" date="2021" name="Front. Microbiol.">
        <title>Comprehensive Comparative Genomics and Phenotyping of Methylobacterium Species.</title>
        <authorList>
            <person name="Alessa O."/>
            <person name="Ogura Y."/>
            <person name="Fujitani Y."/>
            <person name="Takami H."/>
            <person name="Hayashi T."/>
            <person name="Sahin N."/>
            <person name="Tani A."/>
        </authorList>
    </citation>
    <scope>NUCLEOTIDE SEQUENCE</scope>
    <source>
        <strain evidence="3">NBRC 15686</strain>
    </source>
</reference>
<dbReference type="Gene3D" id="3.40.50.300">
    <property type="entry name" value="P-loop containing nucleotide triphosphate hydrolases"/>
    <property type="match status" value="1"/>
</dbReference>
<evidence type="ECO:0000313" key="4">
    <source>
        <dbReference type="Proteomes" id="UP001055039"/>
    </source>
</evidence>
<dbReference type="InterPro" id="IPR038729">
    <property type="entry name" value="Rad50/SbcC_AAA"/>
</dbReference>
<dbReference type="EMBL" id="BPRC01000010">
    <property type="protein sequence ID" value="GJE65821.1"/>
    <property type="molecule type" value="Genomic_DNA"/>
</dbReference>
<comment type="caution">
    <text evidence="3">The sequence shown here is derived from an EMBL/GenBank/DDBJ whole genome shotgun (WGS) entry which is preliminary data.</text>
</comment>
<sequence length="437" mass="47877">MKIIELAAENVKRLKAVAIRPDGNLVEISGRNGQGKSSVLDAIWWALSGTSHIQAVPIRKGETEARIRLDLGDLKVIRTFKKREDETFTTSIVVESQEGARFPSPQRMLDSLLGELSFDPLAFSRMDGRRQLEALKRFVPGVDFAAMEKANKADFDKRTEVNRQAKTLRAQAAVIVVPADAPAERIDESALVEEMERAGEHNADLERRKMRREQAAQDIATKRRDAERERGIAADLRKQAEAAEARANVEDGVANDLQSRLDGAEKLPQPIDTSALRLRIDEARSQNHAVGLREQRTEIEAKAREAEEASAALTKAMDERAAQKREAIEKADLPVPGIAFGDEEILLNGVPFDQASSAEQLRTSVAIAIAANPKLRVIRVQDGSLLDEEAMAILAEMANAADCQVWVEVVQSGRSTAVVIEDGQVRGAMAVASQAAE</sequence>
<dbReference type="Pfam" id="PF13476">
    <property type="entry name" value="AAA_23"/>
    <property type="match status" value="1"/>
</dbReference>
<protein>
    <submittedName>
        <fullName evidence="3">DNA replication and repair protein RecF</fullName>
    </submittedName>
</protein>
<dbReference type="RefSeq" id="WP_238225263.1">
    <property type="nucleotide sequence ID" value="NZ_BAAADH010000077.1"/>
</dbReference>